<dbReference type="EMBL" id="CP034550">
    <property type="protein sequence ID" value="QFZ20850.1"/>
    <property type="molecule type" value="Genomic_DNA"/>
</dbReference>
<feature type="region of interest" description="Disordered" evidence="3">
    <location>
        <begin position="1"/>
        <end position="182"/>
    </location>
</feature>
<keyword evidence="1" id="KW-0596">Phosphopantetheine</keyword>
<dbReference type="PROSITE" id="PS50075">
    <property type="entry name" value="CARRIER"/>
    <property type="match status" value="1"/>
</dbReference>
<dbReference type="InterPro" id="IPR020806">
    <property type="entry name" value="PKS_PP-bd"/>
</dbReference>
<evidence type="ECO:0000259" key="4">
    <source>
        <dbReference type="PROSITE" id="PS50075"/>
    </source>
</evidence>
<feature type="compositionally biased region" description="Basic residues" evidence="3">
    <location>
        <begin position="9"/>
        <end position="36"/>
    </location>
</feature>
<dbReference type="SUPFAM" id="SSF56801">
    <property type="entry name" value="Acetyl-CoA synthetase-like"/>
    <property type="match status" value="1"/>
</dbReference>
<evidence type="ECO:0000313" key="6">
    <source>
        <dbReference type="Proteomes" id="UP000325787"/>
    </source>
</evidence>
<evidence type="ECO:0000256" key="1">
    <source>
        <dbReference type="ARBA" id="ARBA00022450"/>
    </source>
</evidence>
<dbReference type="SMART" id="SM00823">
    <property type="entry name" value="PKS_PP"/>
    <property type="match status" value="1"/>
</dbReference>
<feature type="compositionally biased region" description="Basic residues" evidence="3">
    <location>
        <begin position="155"/>
        <end position="171"/>
    </location>
</feature>
<dbReference type="GO" id="GO:0005737">
    <property type="term" value="C:cytoplasm"/>
    <property type="evidence" value="ECO:0007669"/>
    <property type="project" value="TreeGrafter"/>
</dbReference>
<dbReference type="PROSITE" id="PS00455">
    <property type="entry name" value="AMP_BINDING"/>
    <property type="match status" value="1"/>
</dbReference>
<dbReference type="GO" id="GO:0044550">
    <property type="term" value="P:secondary metabolite biosynthetic process"/>
    <property type="evidence" value="ECO:0007669"/>
    <property type="project" value="TreeGrafter"/>
</dbReference>
<keyword evidence="2" id="KW-0597">Phosphoprotein</keyword>
<dbReference type="Gene3D" id="3.40.50.12780">
    <property type="entry name" value="N-terminal domain of ligase-like"/>
    <property type="match status" value="1"/>
</dbReference>
<dbReference type="InterPro" id="IPR025110">
    <property type="entry name" value="AMP-bd_C"/>
</dbReference>
<dbReference type="InterPro" id="IPR020845">
    <property type="entry name" value="AMP-binding_CS"/>
</dbReference>
<dbReference type="OrthoDB" id="2472181at2"/>
<dbReference type="InterPro" id="IPR036736">
    <property type="entry name" value="ACP-like_sf"/>
</dbReference>
<dbReference type="InterPro" id="IPR045851">
    <property type="entry name" value="AMP-bd_C_sf"/>
</dbReference>
<feature type="region of interest" description="Disordered" evidence="3">
    <location>
        <begin position="648"/>
        <end position="667"/>
    </location>
</feature>
<dbReference type="GO" id="GO:0043041">
    <property type="term" value="P:amino acid activation for nonribosomal peptide biosynthetic process"/>
    <property type="evidence" value="ECO:0007669"/>
    <property type="project" value="TreeGrafter"/>
</dbReference>
<proteinExistence type="predicted"/>
<accession>A0A5Q0H4U9</accession>
<dbReference type="InterPro" id="IPR000873">
    <property type="entry name" value="AMP-dep_synth/lig_dom"/>
</dbReference>
<keyword evidence="6" id="KW-1185">Reference proteome</keyword>
<dbReference type="Gene3D" id="1.10.1200.10">
    <property type="entry name" value="ACP-like"/>
    <property type="match status" value="1"/>
</dbReference>
<dbReference type="PANTHER" id="PTHR45527:SF1">
    <property type="entry name" value="FATTY ACID SYNTHASE"/>
    <property type="match status" value="1"/>
</dbReference>
<evidence type="ECO:0000256" key="2">
    <source>
        <dbReference type="ARBA" id="ARBA00022553"/>
    </source>
</evidence>
<organism evidence="5 6">
    <name type="scientific">Saccharothrix syringae</name>
    <name type="common">Nocardiopsis syringae</name>
    <dbReference type="NCBI Taxonomy" id="103733"/>
    <lineage>
        <taxon>Bacteria</taxon>
        <taxon>Bacillati</taxon>
        <taxon>Actinomycetota</taxon>
        <taxon>Actinomycetes</taxon>
        <taxon>Pseudonocardiales</taxon>
        <taxon>Pseudonocardiaceae</taxon>
        <taxon>Saccharothrix</taxon>
    </lineage>
</organism>
<feature type="compositionally biased region" description="Basic residues" evidence="3">
    <location>
        <begin position="116"/>
        <end position="125"/>
    </location>
</feature>
<name>A0A5Q0H4U9_SACSY</name>
<evidence type="ECO:0000313" key="5">
    <source>
        <dbReference type="EMBL" id="QFZ20850.1"/>
    </source>
</evidence>
<dbReference type="InterPro" id="IPR042099">
    <property type="entry name" value="ANL_N_sf"/>
</dbReference>
<dbReference type="PANTHER" id="PTHR45527">
    <property type="entry name" value="NONRIBOSOMAL PEPTIDE SYNTHETASE"/>
    <property type="match status" value="1"/>
</dbReference>
<dbReference type="InterPro" id="IPR009081">
    <property type="entry name" value="PP-bd_ACP"/>
</dbReference>
<dbReference type="Pfam" id="PF00501">
    <property type="entry name" value="AMP-binding"/>
    <property type="match status" value="1"/>
</dbReference>
<evidence type="ECO:0000256" key="3">
    <source>
        <dbReference type="SAM" id="MobiDB-lite"/>
    </source>
</evidence>
<dbReference type="KEGG" id="ssyi:EKG83_28760"/>
<dbReference type="SUPFAM" id="SSF47336">
    <property type="entry name" value="ACP-like"/>
    <property type="match status" value="1"/>
</dbReference>
<dbReference type="CDD" id="cd05930">
    <property type="entry name" value="A_NRPS"/>
    <property type="match status" value="1"/>
</dbReference>
<reference evidence="6" key="1">
    <citation type="journal article" date="2021" name="Curr. Microbiol.">
        <title>Complete genome of nocamycin-producing strain Saccharothrix syringae NRRL B-16468 reveals the biosynthetic potential for secondary metabolites.</title>
        <authorList>
            <person name="Mo X."/>
            <person name="Yang S."/>
        </authorList>
    </citation>
    <scope>NUCLEOTIDE SEQUENCE [LARGE SCALE GENOMIC DNA]</scope>
    <source>
        <strain evidence="6">ATCC 51364 / DSM 43886 / JCM 6844 / KCTC 9398 / NBRC 14523 / NRRL B-16468 / INA 2240</strain>
    </source>
</reference>
<protein>
    <recommendedName>
        <fullName evidence="4">Carrier domain-containing protein</fullName>
    </recommendedName>
</protein>
<dbReference type="AlphaFoldDB" id="A0A5Q0H4U9"/>
<dbReference type="GO" id="GO:0031177">
    <property type="term" value="F:phosphopantetheine binding"/>
    <property type="evidence" value="ECO:0007669"/>
    <property type="project" value="InterPro"/>
</dbReference>
<dbReference type="Pfam" id="PF00550">
    <property type="entry name" value="PP-binding"/>
    <property type="match status" value="1"/>
</dbReference>
<feature type="domain" description="Carrier" evidence="4">
    <location>
        <begin position="665"/>
        <end position="740"/>
    </location>
</feature>
<sequence>MELRLPGGVRRRRRCAAAGRARRLRPDHRHRHRLRQRPGGGVARRRVPGRCRAGGLHRDARAVPPRGARARAPGADQGRDHGNLRAGAGRGRHHRRPDHPRGAGGGHRTGEPRPVPHPRPRRHPVHLGLRRDDRAPGRRRQPGRPAPPGDDRRGAPRRRGAAGRRGQRVRLHAGGGRGDGAGAVNAWERLTGHDPAAPAVHSAEGVTGYGELAALVDRCAAVLRALGLAPGEVLAVEVDEGLPAVIALVAALRAEVPFVWLNPTHPPVRREQVVGDCRPAALLTWEAGGPVARRLGGRPAAVPADTGCVVYTSGSTGTPKGIVQPRANLDQFARWFAAELALAPGSRVLQWAVMSYDAAYAEVLAALHAGATLVVPSAGEKSDPARIAALVAEQRVSHLLTVPSLCRALFTARADRPLPEVRSLGLFGEVLPPDLLTAAARYLPDAEVRNFYGPTECTLATWYRVPAGFTGEVVPVGRPIPGREVLLDGTGTGTGTGTGVGEVLVRSRYLAHGYLGREDETAQRFLADPGGDPAVRVYRTGDLGRYDAAGELVFVGRLDDEVKIRGVRVRLGDVEAALSTAPGVAEVAVRLHGAGRVAPGIAAYVVAHPDRRPEVTALRRHAVRVLPPVMVPAHYVLLDDLPRTSTGKVDRAALPPPVRAPLGRPPSGELERELAGIWRDTTGCAEIGVDDDFFGVGGYSLLAPDVVARVRTRLGLAVPRRAVFDHSRFGDFAAYLTTLRVPTKEQP</sequence>
<gene>
    <name evidence="5" type="ORF">EKG83_28760</name>
</gene>
<feature type="compositionally biased region" description="Low complexity" evidence="3">
    <location>
        <begin position="62"/>
        <end position="76"/>
    </location>
</feature>
<dbReference type="Gene3D" id="3.30.300.30">
    <property type="match status" value="1"/>
</dbReference>
<dbReference type="Pfam" id="PF13193">
    <property type="entry name" value="AMP-binding_C"/>
    <property type="match status" value="1"/>
</dbReference>
<dbReference type="Proteomes" id="UP000325787">
    <property type="component" value="Chromosome"/>
</dbReference>